<dbReference type="EMBL" id="JAEQNC010000002">
    <property type="protein sequence ID" value="MBL0371278.1"/>
    <property type="molecule type" value="Genomic_DNA"/>
</dbReference>
<keyword evidence="2" id="KW-0378">Hydrolase</keyword>
<dbReference type="AlphaFoldDB" id="A0A936YJF1"/>
<feature type="domain" description="Calcineurin-like phosphoesterase" evidence="5">
    <location>
        <begin position="1"/>
        <end position="198"/>
    </location>
</feature>
<gene>
    <name evidence="6" type="ORF">JJB09_04485</name>
</gene>
<name>A0A936YJF1_9HYPH</name>
<protein>
    <submittedName>
        <fullName evidence="6">Metallophosphoesterase</fullName>
    </submittedName>
</protein>
<dbReference type="Proteomes" id="UP000633219">
    <property type="component" value="Unassembled WGS sequence"/>
</dbReference>
<dbReference type="Gene3D" id="3.60.21.10">
    <property type="match status" value="1"/>
</dbReference>
<reference evidence="6" key="1">
    <citation type="submission" date="2021-01" db="EMBL/GenBank/DDBJ databases">
        <title>Rhizobium sp. strain KVB221 16S ribosomal RNA gene Genome sequencing and assembly.</title>
        <authorList>
            <person name="Kang M."/>
        </authorList>
    </citation>
    <scope>NUCLEOTIDE SEQUENCE</scope>
    <source>
        <strain evidence="6">KVB221</strain>
    </source>
</reference>
<evidence type="ECO:0000313" key="6">
    <source>
        <dbReference type="EMBL" id="MBL0371278.1"/>
    </source>
</evidence>
<evidence type="ECO:0000313" key="7">
    <source>
        <dbReference type="Proteomes" id="UP000633219"/>
    </source>
</evidence>
<dbReference type="InterPro" id="IPR050884">
    <property type="entry name" value="CNP_phosphodiesterase-III"/>
</dbReference>
<evidence type="ECO:0000256" key="3">
    <source>
        <dbReference type="ARBA" id="ARBA00023004"/>
    </source>
</evidence>
<accession>A0A936YJF1</accession>
<dbReference type="PANTHER" id="PTHR42988:SF2">
    <property type="entry name" value="CYCLIC NUCLEOTIDE PHOSPHODIESTERASE CBUA0032-RELATED"/>
    <property type="match status" value="1"/>
</dbReference>
<dbReference type="GO" id="GO:0046872">
    <property type="term" value="F:metal ion binding"/>
    <property type="evidence" value="ECO:0007669"/>
    <property type="project" value="UniProtKB-KW"/>
</dbReference>
<comment type="caution">
    <text evidence="6">The sequence shown here is derived from an EMBL/GenBank/DDBJ whole genome shotgun (WGS) entry which is preliminary data.</text>
</comment>
<evidence type="ECO:0000259" key="5">
    <source>
        <dbReference type="Pfam" id="PF00149"/>
    </source>
</evidence>
<proteinExistence type="inferred from homology"/>
<evidence type="ECO:0000256" key="2">
    <source>
        <dbReference type="ARBA" id="ARBA00022801"/>
    </source>
</evidence>
<organism evidence="6 7">
    <name type="scientific">Rhizobium setariae</name>
    <dbReference type="NCBI Taxonomy" id="2801340"/>
    <lineage>
        <taxon>Bacteria</taxon>
        <taxon>Pseudomonadati</taxon>
        <taxon>Pseudomonadota</taxon>
        <taxon>Alphaproteobacteria</taxon>
        <taxon>Hyphomicrobiales</taxon>
        <taxon>Rhizobiaceae</taxon>
        <taxon>Rhizobium/Agrobacterium group</taxon>
        <taxon>Rhizobium</taxon>
    </lineage>
</organism>
<dbReference type="Pfam" id="PF00149">
    <property type="entry name" value="Metallophos"/>
    <property type="match status" value="1"/>
</dbReference>
<dbReference type="RefSeq" id="WP_201653711.1">
    <property type="nucleotide sequence ID" value="NZ_JAEQNC010000002.1"/>
</dbReference>
<keyword evidence="7" id="KW-1185">Reference proteome</keyword>
<sequence>MKLIHISDIHINSSTILGHDPVENFKRCLAHVEEFQADADRIVITGDLTHRGQEESYHLLKSLLAKSPLQGKLAPRLLIGNHDSRTTYAGVFDGAQRDANGFVQWTEETEAGLFVYIDTAEPGTHAGHYCAARRAWLTDVLESARQSDRPVWLFMHHNPIAVEVANADEIGIVQEAEFQAILRQYRDTVRHIFFGHCHFTLSGQVCGIPFSAPRSTNHACWPDFSGIVERMGYGALAPNYNVCFLGSTGTIIHSIDFLDAGKVLWVV</sequence>
<dbReference type="PANTHER" id="PTHR42988">
    <property type="entry name" value="PHOSPHOHYDROLASE"/>
    <property type="match status" value="1"/>
</dbReference>
<dbReference type="InterPro" id="IPR004843">
    <property type="entry name" value="Calcineurin-like_PHP"/>
</dbReference>
<dbReference type="InterPro" id="IPR029052">
    <property type="entry name" value="Metallo-depent_PP-like"/>
</dbReference>
<evidence type="ECO:0000256" key="4">
    <source>
        <dbReference type="ARBA" id="ARBA00025742"/>
    </source>
</evidence>
<evidence type="ECO:0000256" key="1">
    <source>
        <dbReference type="ARBA" id="ARBA00022723"/>
    </source>
</evidence>
<dbReference type="SUPFAM" id="SSF56300">
    <property type="entry name" value="Metallo-dependent phosphatases"/>
    <property type="match status" value="1"/>
</dbReference>
<comment type="similarity">
    <text evidence="4">Belongs to the cyclic nucleotide phosphodiesterase class-III family.</text>
</comment>
<dbReference type="GO" id="GO:0016787">
    <property type="term" value="F:hydrolase activity"/>
    <property type="evidence" value="ECO:0007669"/>
    <property type="project" value="UniProtKB-KW"/>
</dbReference>
<keyword evidence="3" id="KW-0408">Iron</keyword>
<keyword evidence="1" id="KW-0479">Metal-binding</keyword>